<dbReference type="GO" id="GO:0000139">
    <property type="term" value="C:Golgi membrane"/>
    <property type="evidence" value="ECO:0007669"/>
    <property type="project" value="UniProtKB-SubCell"/>
</dbReference>
<comment type="subcellular location">
    <subcellularLocation>
        <location evidence="1">Golgi apparatus membrane</location>
        <topology evidence="1">Single-pass membrane protein</topology>
    </subcellularLocation>
</comment>
<evidence type="ECO:0000256" key="3">
    <source>
        <dbReference type="ARBA" id="ARBA00022989"/>
    </source>
</evidence>
<keyword evidence="2" id="KW-0812">Transmembrane</keyword>
<dbReference type="Pfam" id="PF21729">
    <property type="entry name" value="IRX15_IRX15L_GXM"/>
    <property type="match status" value="1"/>
</dbReference>
<dbReference type="AlphaFoldDB" id="K7UGU6"/>
<dbReference type="InterPro" id="IPR006514">
    <property type="entry name" value="IRX15/GXM/AGM"/>
</dbReference>
<name>K7UGU6_MAIZE</name>
<dbReference type="InParanoid" id="K7UGU6"/>
<dbReference type="ExpressionAtlas" id="K7UGU6">
    <property type="expression patterns" value="baseline and differential"/>
</dbReference>
<evidence type="ECO:0000256" key="4">
    <source>
        <dbReference type="ARBA" id="ARBA00023136"/>
    </source>
</evidence>
<organism evidence="5">
    <name type="scientific">Zea mays</name>
    <name type="common">Maize</name>
    <dbReference type="NCBI Taxonomy" id="4577"/>
    <lineage>
        <taxon>Eukaryota</taxon>
        <taxon>Viridiplantae</taxon>
        <taxon>Streptophyta</taxon>
        <taxon>Embryophyta</taxon>
        <taxon>Tracheophyta</taxon>
        <taxon>Spermatophyta</taxon>
        <taxon>Magnoliopsida</taxon>
        <taxon>Liliopsida</taxon>
        <taxon>Poales</taxon>
        <taxon>Poaceae</taxon>
        <taxon>PACMAD clade</taxon>
        <taxon>Panicoideae</taxon>
        <taxon>Andropogonodae</taxon>
        <taxon>Andropogoneae</taxon>
        <taxon>Tripsacinae</taxon>
        <taxon>Zea</taxon>
    </lineage>
</organism>
<dbReference type="HOGENOM" id="CLU_1181721_0_0_1"/>
<evidence type="ECO:0000313" key="5">
    <source>
        <dbReference type="EMBL" id="AQK53640.1"/>
    </source>
</evidence>
<gene>
    <name evidence="5" type="ORF">ZEAMMB73_Zm00001d051105</name>
</gene>
<dbReference type="EMBL" id="CM000780">
    <property type="protein sequence ID" value="AQK53640.1"/>
    <property type="molecule type" value="Genomic_DNA"/>
</dbReference>
<evidence type="ECO:0000256" key="1">
    <source>
        <dbReference type="ARBA" id="ARBA00004194"/>
    </source>
</evidence>
<dbReference type="GO" id="GO:0045492">
    <property type="term" value="P:xylan biosynthetic process"/>
    <property type="evidence" value="ECO:0007669"/>
    <property type="project" value="InterPro"/>
</dbReference>
<sequence length="235" mass="24615">MSRSLSLLDLAGQADSADRMLELPPATAAKGPTDVLVHDLQFEVEQVLSREFLCDENRVAGSGTPSLGHFVIRRGGAGAGDAFCSAQEDGSSGEKTRCRRSHNSIDGGAAPFRAQKRCTGRELRARGGGGDCGMRWEAMLGGGCARRRGLRGGAGTAGAGRGLWAQWEAVLGGVDCGVDRELRARGGDCGRDGAVNAGGGIAGLWGGCARQRRLRGGCMRGWARWQNVGCGRLHY</sequence>
<reference evidence="5" key="1">
    <citation type="submission" date="2015-12" db="EMBL/GenBank/DDBJ databases">
        <title>Update maize B73 reference genome by single molecule sequencing technologies.</title>
        <authorList>
            <consortium name="Maize Genome Sequencing Project"/>
            <person name="Ware D."/>
        </authorList>
    </citation>
    <scope>NUCLEOTIDE SEQUENCE</scope>
    <source>
        <tissue evidence="5">Seedling</tissue>
    </source>
</reference>
<keyword evidence="3" id="KW-1133">Transmembrane helix</keyword>
<evidence type="ECO:0000256" key="2">
    <source>
        <dbReference type="ARBA" id="ARBA00022692"/>
    </source>
</evidence>
<keyword evidence="4" id="KW-0472">Membrane</keyword>
<accession>K7UGU6</accession>
<dbReference type="PaxDb" id="4577-GRMZM5G847923_P01"/>
<protein>
    <submittedName>
        <fullName evidence="5">Uncharacterized protein</fullName>
    </submittedName>
</protein>
<proteinExistence type="predicted"/>